<organism evidence="1">
    <name type="scientific">marine sediment metagenome</name>
    <dbReference type="NCBI Taxonomy" id="412755"/>
    <lineage>
        <taxon>unclassified sequences</taxon>
        <taxon>metagenomes</taxon>
        <taxon>ecological metagenomes</taxon>
    </lineage>
</organism>
<proteinExistence type="predicted"/>
<evidence type="ECO:0000313" key="1">
    <source>
        <dbReference type="EMBL" id="GAH18597.1"/>
    </source>
</evidence>
<comment type="caution">
    <text evidence="1">The sequence shown here is derived from an EMBL/GenBank/DDBJ whole genome shotgun (WGS) entry which is preliminary data.</text>
</comment>
<protein>
    <submittedName>
        <fullName evidence="1">Uncharacterized protein</fullName>
    </submittedName>
</protein>
<dbReference type="AlphaFoldDB" id="X1DEH2"/>
<gene>
    <name evidence="1" type="ORF">S03H2_08452</name>
</gene>
<reference evidence="1" key="1">
    <citation type="journal article" date="2014" name="Front. Microbiol.">
        <title>High frequency of phylogenetically diverse reductive dehalogenase-homologous genes in deep subseafloor sedimentary metagenomes.</title>
        <authorList>
            <person name="Kawai M."/>
            <person name="Futagami T."/>
            <person name="Toyoda A."/>
            <person name="Takaki Y."/>
            <person name="Nishi S."/>
            <person name="Hori S."/>
            <person name="Arai W."/>
            <person name="Tsubouchi T."/>
            <person name="Morono Y."/>
            <person name="Uchiyama I."/>
            <person name="Ito T."/>
            <person name="Fujiyama A."/>
            <person name="Inagaki F."/>
            <person name="Takami H."/>
        </authorList>
    </citation>
    <scope>NUCLEOTIDE SEQUENCE</scope>
    <source>
        <strain evidence="1">Expedition CK06-06</strain>
    </source>
</reference>
<sequence length="63" mass="7209">MVNVRVSFSRMGWSYIFFKGLFHDLPGIEVVEPPLVNTEIVSEGVKNSPEFVCFPFKVLLVVY</sequence>
<name>X1DEH2_9ZZZZ</name>
<accession>X1DEH2</accession>
<dbReference type="EMBL" id="BARU01004111">
    <property type="protein sequence ID" value="GAH18597.1"/>
    <property type="molecule type" value="Genomic_DNA"/>
</dbReference>